<keyword evidence="3" id="KW-0611">Plant defense</keyword>
<dbReference type="Pfam" id="PF23247">
    <property type="entry name" value="LRR_RPS2"/>
    <property type="match status" value="5"/>
</dbReference>
<reference evidence="6 7" key="1">
    <citation type="journal article" date="2024" name="G3 (Bethesda)">
        <title>Genome assembly of Hibiscus sabdariffa L. provides insights into metabolisms of medicinal natural products.</title>
        <authorList>
            <person name="Kim T."/>
        </authorList>
    </citation>
    <scope>NUCLEOTIDE SEQUENCE [LARGE SCALE GENOMIC DNA]</scope>
    <source>
        <strain evidence="6">TK-2024</strain>
        <tissue evidence="6">Old leaves</tissue>
    </source>
</reference>
<dbReference type="Pfam" id="PF00931">
    <property type="entry name" value="NB-ARC"/>
    <property type="match status" value="1"/>
</dbReference>
<dbReference type="InterPro" id="IPR057135">
    <property type="entry name" value="At4g27190-like_LRR"/>
</dbReference>
<evidence type="ECO:0000313" key="7">
    <source>
        <dbReference type="Proteomes" id="UP001396334"/>
    </source>
</evidence>
<feature type="coiled-coil region" evidence="4">
    <location>
        <begin position="30"/>
        <end position="64"/>
    </location>
</feature>
<dbReference type="SMART" id="SM00382">
    <property type="entry name" value="AAA"/>
    <property type="match status" value="1"/>
</dbReference>
<dbReference type="InterPro" id="IPR050905">
    <property type="entry name" value="Plant_NBS-LRR"/>
</dbReference>
<dbReference type="PANTHER" id="PTHR33463:SF192">
    <property type="entry name" value="DISEASE RESISTANCE PROTEIN RPS2-LIKE"/>
    <property type="match status" value="1"/>
</dbReference>
<keyword evidence="4" id="KW-0175">Coiled coil</keyword>
<evidence type="ECO:0000259" key="5">
    <source>
        <dbReference type="SMART" id="SM00382"/>
    </source>
</evidence>
<dbReference type="Gene3D" id="3.40.50.300">
    <property type="entry name" value="P-loop containing nucleotide triphosphate hydrolases"/>
    <property type="match status" value="1"/>
</dbReference>
<keyword evidence="7" id="KW-1185">Reference proteome</keyword>
<proteinExistence type="inferred from homology"/>
<evidence type="ECO:0000256" key="4">
    <source>
        <dbReference type="SAM" id="Coils"/>
    </source>
</evidence>
<dbReference type="InterPro" id="IPR002182">
    <property type="entry name" value="NB-ARC"/>
</dbReference>
<evidence type="ECO:0000256" key="1">
    <source>
        <dbReference type="ARBA" id="ARBA00008894"/>
    </source>
</evidence>
<dbReference type="PRINTS" id="PR00364">
    <property type="entry name" value="DISEASERSIST"/>
</dbReference>
<dbReference type="InterPro" id="IPR032675">
    <property type="entry name" value="LRR_dom_sf"/>
</dbReference>
<evidence type="ECO:0000313" key="6">
    <source>
        <dbReference type="EMBL" id="KAK9016261.1"/>
    </source>
</evidence>
<dbReference type="PANTHER" id="PTHR33463">
    <property type="entry name" value="NB-ARC DOMAIN-CONTAINING PROTEIN-RELATED"/>
    <property type="match status" value="1"/>
</dbReference>
<dbReference type="CDD" id="cd00009">
    <property type="entry name" value="AAA"/>
    <property type="match status" value="1"/>
</dbReference>
<dbReference type="Pfam" id="PF23598">
    <property type="entry name" value="LRR_14"/>
    <property type="match status" value="1"/>
</dbReference>
<dbReference type="Gene3D" id="3.80.10.10">
    <property type="entry name" value="Ribonuclease Inhibitor"/>
    <property type="match status" value="4"/>
</dbReference>
<sequence length="1499" mass="169997">MEIVTGSTSNVVTGVAGFLVQKLKGCFSNVRNYRKAVSDFEDKVETLKERRDRLLLDVDAAEKNGDDICPNVKSWLIKADDIVNSKYNEVKGLEDGASNKCFVGLCPNFKARYQLSRKAKEEASAVDELLQQVGFDRISNPNVPRSIVDLPPKDFEDFDSRKQSFNNIMEAVKDPDVNIVGVHGMSGVGKTTLVKEIMRQVKEDKVFDSVFFAVVTHTPDIQKIQDQIADMLGLKFEEQSMGGRASRLYQRLEKEKKILVVLDDIWKRLDLMEVGIPSGEEHQGCTILLTSRDLRVLSKATKVAKKCGGLPIAIKTLASSLLDAPLFEWEDALHQLNRPSSSNLSGIAQDAYLPIKLSYDRLPSEEHKQTFLLCSLLGHNAQLDVLLMCSIGLGLFHGVNTIDETRNRLLTVVSHLKASCLLLDGNSNHRFDMHDLICDVAVSIASEGNRVFVLKGGDVLNDWPDDETMKECDKISLWHASISKLPDQLKCSKLTFFRMGSKDPREKIAANFFKELENLKVLILADMSFPTLPSSISLLANLRTLCLTRCVLGDISLVGELKNLEILCLADSDIETLPEEIGQLIKLKCLDLRDCSKLKRIPSGVLCKLTRLEELYMGNSFFEWGAEGNSSLAELEVLSSLTTLEIHIPNSKIIPKGFFEKLQRYTISIGEAYGWDWNWKWKWKWVGEYSRTLRLSIQTSISFLNNGIKVLMKKAENLYIDDVKGVEILSHDEFRDCFQQLKNLNIENGGMIRYILKDNDDVRRIEFLQLKSLTLTGLPNLISFCSVNNGSTSISPQPQETTLFNRKQLECLEIRECKCIREIISMDEASQSRALPICFPRLNSLKLKDLEKFIGFCHEAYTVEFSALMEIEIENCPELKGFMHKSLSKDIPTDGVLFNEMVVFPNLRKIKVSFLRNVKRIWYNQLHANSFSKLKELEVKYCHGLLNIFPFLLLQVFQGLEILTVTNCTSLEEVFQLQVHGSDIIEESNMVSSQLREVNLINLPKLKYVWNEDPKRRTPKTSWPALKKLSTCGCGKIKLFGHVESQFIEQVIPQLEQVSFGVGDIAMINDHQFEPDFFCNIRHLQINCGFDETNVVPFCFIQRFYNLETLEVVSCHFKELSPSEGDAGEEKDLITTLPKIKKLILNCVTNTRLLWTQEDHISASLETLQVWYCPSLINLGSYFSALQNLTTLSVWYCEGMTELITSSIAQSLVCLVTLKIEECETMKEVVASEGDETTYQIVFEKLKRLELHCLLSLKSFCSGNHTFRFPSLEWVTVSQCPRMNNFCLGVLSTPKLQKIQFTRTDFKGRWAGDLNATVEQLYKEQVGYRDLYHLKFSVLPELVDIWSRNPQEILDLKNVGYLEVCDSDNLRCIFNLSIALSMGRLHRLEIKRCSNLEQVIKEEDSNTVVEGAIIVIDGNKIISIFPHLRSIKLESCSNMTSFYLGSTTLECSSLKEIVVADCPNMTTFVSTFSKKGNEETIIGDEADAFFSDKVSIFPH</sequence>
<evidence type="ECO:0000256" key="3">
    <source>
        <dbReference type="ARBA" id="ARBA00022821"/>
    </source>
</evidence>
<dbReference type="InterPro" id="IPR055414">
    <property type="entry name" value="LRR_R13L4/SHOC2-like"/>
</dbReference>
<accession>A0ABR2RTM7</accession>
<comment type="similarity">
    <text evidence="1">Belongs to the disease resistance NB-LRR family.</text>
</comment>
<gene>
    <name evidence="6" type="ORF">V6N11_078764</name>
</gene>
<dbReference type="InterPro" id="IPR027417">
    <property type="entry name" value="P-loop_NTPase"/>
</dbReference>
<comment type="caution">
    <text evidence="6">The sequence shown here is derived from an EMBL/GenBank/DDBJ whole genome shotgun (WGS) entry which is preliminary data.</text>
</comment>
<feature type="domain" description="AAA+ ATPase" evidence="5">
    <location>
        <begin position="176"/>
        <end position="328"/>
    </location>
</feature>
<protein>
    <recommendedName>
        <fullName evidence="5">AAA+ ATPase domain-containing protein</fullName>
    </recommendedName>
</protein>
<organism evidence="6 7">
    <name type="scientific">Hibiscus sabdariffa</name>
    <name type="common">roselle</name>
    <dbReference type="NCBI Taxonomy" id="183260"/>
    <lineage>
        <taxon>Eukaryota</taxon>
        <taxon>Viridiplantae</taxon>
        <taxon>Streptophyta</taxon>
        <taxon>Embryophyta</taxon>
        <taxon>Tracheophyta</taxon>
        <taxon>Spermatophyta</taxon>
        <taxon>Magnoliopsida</taxon>
        <taxon>eudicotyledons</taxon>
        <taxon>Gunneridae</taxon>
        <taxon>Pentapetalae</taxon>
        <taxon>rosids</taxon>
        <taxon>malvids</taxon>
        <taxon>Malvales</taxon>
        <taxon>Malvaceae</taxon>
        <taxon>Malvoideae</taxon>
        <taxon>Hibiscus</taxon>
    </lineage>
</organism>
<name>A0ABR2RTM7_9ROSI</name>
<dbReference type="Proteomes" id="UP001396334">
    <property type="component" value="Unassembled WGS sequence"/>
</dbReference>
<evidence type="ECO:0000256" key="2">
    <source>
        <dbReference type="ARBA" id="ARBA00022737"/>
    </source>
</evidence>
<dbReference type="InterPro" id="IPR003593">
    <property type="entry name" value="AAA+_ATPase"/>
</dbReference>
<dbReference type="SUPFAM" id="SSF52058">
    <property type="entry name" value="L domain-like"/>
    <property type="match status" value="2"/>
</dbReference>
<dbReference type="SUPFAM" id="SSF52540">
    <property type="entry name" value="P-loop containing nucleoside triphosphate hydrolases"/>
    <property type="match status" value="1"/>
</dbReference>
<dbReference type="EMBL" id="JBBPBN010000020">
    <property type="protein sequence ID" value="KAK9016261.1"/>
    <property type="molecule type" value="Genomic_DNA"/>
</dbReference>
<keyword evidence="2" id="KW-0677">Repeat</keyword>